<dbReference type="Proteomes" id="UP001465976">
    <property type="component" value="Unassembled WGS sequence"/>
</dbReference>
<gene>
    <name evidence="2" type="ORF">V5O48_010431</name>
</gene>
<evidence type="ECO:0000313" key="2">
    <source>
        <dbReference type="EMBL" id="KAL0571530.1"/>
    </source>
</evidence>
<dbReference type="EMBL" id="JBAHYK010000755">
    <property type="protein sequence ID" value="KAL0571530.1"/>
    <property type="molecule type" value="Genomic_DNA"/>
</dbReference>
<keyword evidence="3" id="KW-1185">Reference proteome</keyword>
<protein>
    <recommendedName>
        <fullName evidence="4">C2H2-type domain-containing protein</fullName>
    </recommendedName>
</protein>
<evidence type="ECO:0008006" key="4">
    <source>
        <dbReference type="Google" id="ProtNLM"/>
    </source>
</evidence>
<comment type="caution">
    <text evidence="2">The sequence shown here is derived from an EMBL/GenBank/DDBJ whole genome shotgun (WGS) entry which is preliminary data.</text>
</comment>
<evidence type="ECO:0000256" key="1">
    <source>
        <dbReference type="SAM" id="MobiDB-lite"/>
    </source>
</evidence>
<reference evidence="2 3" key="1">
    <citation type="submission" date="2024-02" db="EMBL/GenBank/DDBJ databases">
        <title>A draft genome for the cacao thread blight pathogen Marasmius crinis-equi.</title>
        <authorList>
            <person name="Cohen S.P."/>
            <person name="Baruah I.K."/>
            <person name="Amoako-Attah I."/>
            <person name="Bukari Y."/>
            <person name="Meinhardt L.W."/>
            <person name="Bailey B.A."/>
        </authorList>
    </citation>
    <scope>NUCLEOTIDE SEQUENCE [LARGE SCALE GENOMIC DNA]</scope>
    <source>
        <strain evidence="2 3">GH-76</strain>
    </source>
</reference>
<evidence type="ECO:0000313" key="3">
    <source>
        <dbReference type="Proteomes" id="UP001465976"/>
    </source>
</evidence>
<sequence>MSRYIAHLENRPLRINLPISPSRLDFKTPTNLPHHDGEWQPCSQCTSTPGEVAKVEERAGRQYDRVRSTDELSYLQLRAKLCAVERKHNKLKLENVSLKRHRERARSRNKVYKEVHAFLATTTIPGLVRFFPLALKEGWGINKLSKKLRDAAAGKYHVRGYTKMDIDLTILCYELGGHAAVYALNHSHLALPSLSTIQPHRRLFPIIPSTFGIKITDVMENVDTIFGKIPSTSPKVGHNLMLDEVSTKKKIDWVPETDEMVGLCMEDVRSLGTVKVGRDTSTVERAVGAVREETVHIAGEATVAAITRLDCTNYSAKPILIAGTCKHGTWKYHVQIILTLVEGWKRATNGQNKHGPLHNLCTDADAARRAAFFVICMCDEIDEKHVLWGFVKELIGMGLNPRIGKDNLTMDIDYKHLFKRLCTLICSIMGMVVFDVSINKSLLTAWLTKIPGHDWARSLVHTLLNPDDGQDVPRALRLLTAVSLISTIQKTTLNPSEERVHRALSLLGITFRFLLQPFITPGMSLSEQVESLVTFVHLLCALYLQNGSSFISGQLYGDLQTTVKAAILIVAKTRLLNPKNKVYICLLGTDTLETLFGRARMLLCHNPNFNILELRYILQSAMILDGVFQEYPSWERKPRRLKLKSTEDLDRLSPDEWRGEIATDSCDLASSWKAGVQAVEAILQKYGVQMDMTFAERFSKPNTDLMRPLGYKTKGKYPAISNEVDRSLADSSVLTPSVQVDSEDALDPDLQKKPEDLLNIDYDTMVANEMAQRVATAGPHSAKAIINENGDEAFKKSIVNTYFDMTHNVHGSHERLKRVRPFKTAGKAWVDALSSQVDQNSSHFFAIGSLFSTLLSPDGKTLALAVVQCMLLKKEGGSDAVKSVALTELALSNSPYRVMGQVLSLRPIAHDGSDWGWDTDFARFTTTKPKKEDHGDVETVAESPARAKDISIVTHSALVYPLAQSDYRAITPDDFSEGSLGPEFHQDTTWAFRSPQLRNFWDRLWGAVFSNPHLHDYIPVFTGVHTSSLPYVYQAHVRDYPSVLWSKSIVDPLLPVRLKSDKKHCYVWRSKVKDTSRQCHMGRHILKMRYQVKDQVILNKVKCDVVNQVSKNYPCGFCGRKITDTTCTVRIKGGSVVSNCPLAYGFKITPAAQYHPKRPCTNVPILCPLSGCDEVHWKYNFKQHFQDRHPSWSVQTTPGFRSSLRVSQAELSSLEIPLEQVVVWPPEEPAVPSMTVSVPRSPQKRTHSELVEPGGAQVHDSEDKENCAPPRKIA</sequence>
<accession>A0ABR3F8C5</accession>
<feature type="non-terminal residue" evidence="2">
    <location>
        <position position="1274"/>
    </location>
</feature>
<organism evidence="2 3">
    <name type="scientific">Marasmius crinis-equi</name>
    <dbReference type="NCBI Taxonomy" id="585013"/>
    <lineage>
        <taxon>Eukaryota</taxon>
        <taxon>Fungi</taxon>
        <taxon>Dikarya</taxon>
        <taxon>Basidiomycota</taxon>
        <taxon>Agaricomycotina</taxon>
        <taxon>Agaricomycetes</taxon>
        <taxon>Agaricomycetidae</taxon>
        <taxon>Agaricales</taxon>
        <taxon>Marasmiineae</taxon>
        <taxon>Marasmiaceae</taxon>
        <taxon>Marasmius</taxon>
    </lineage>
</organism>
<feature type="region of interest" description="Disordered" evidence="1">
    <location>
        <begin position="1233"/>
        <end position="1274"/>
    </location>
</feature>
<proteinExistence type="predicted"/>
<name>A0ABR3F8C5_9AGAR</name>